<dbReference type="Gene3D" id="1.25.40.10">
    <property type="entry name" value="Tetratricopeptide repeat domain"/>
    <property type="match status" value="1"/>
</dbReference>
<dbReference type="Pfam" id="PF13431">
    <property type="entry name" value="TPR_17"/>
    <property type="match status" value="1"/>
</dbReference>
<keyword evidence="1" id="KW-0802">TPR repeat</keyword>
<feature type="repeat" description="TPR" evidence="1">
    <location>
        <begin position="46"/>
        <end position="79"/>
    </location>
</feature>
<gene>
    <name evidence="2" type="ORF">SAMN02745728_01747</name>
</gene>
<sequence>MKAQAQTIQNDIIALFEKAWRECLSDIEQYKLESFIAQYIKKIDPAKGNAYHASYYALLGQIKKAQECYETAIRLNPNDAEVYYNYAVFFRNTGELEKAIRYALKAISLDGVRVSYIVKAIEYAFLAEDKVLLKQLSKQYEKITGKSFDFSGFNAGKEETIKEDKELDLYATSSSALRDWGKTEEETAWDK</sequence>
<keyword evidence="3" id="KW-1185">Reference proteome</keyword>
<proteinExistence type="predicted"/>
<organism evidence="2 3">
    <name type="scientific">Desulfovibrio litoralis DSM 11393</name>
    <dbReference type="NCBI Taxonomy" id="1121455"/>
    <lineage>
        <taxon>Bacteria</taxon>
        <taxon>Pseudomonadati</taxon>
        <taxon>Thermodesulfobacteriota</taxon>
        <taxon>Desulfovibrionia</taxon>
        <taxon>Desulfovibrionales</taxon>
        <taxon>Desulfovibrionaceae</taxon>
        <taxon>Desulfovibrio</taxon>
    </lineage>
</organism>
<dbReference type="OrthoDB" id="5469766at2"/>
<reference evidence="2 3" key="1">
    <citation type="submission" date="2016-12" db="EMBL/GenBank/DDBJ databases">
        <authorList>
            <person name="Song W.-J."/>
            <person name="Kurnit D.M."/>
        </authorList>
    </citation>
    <scope>NUCLEOTIDE SEQUENCE [LARGE SCALE GENOMIC DNA]</scope>
    <source>
        <strain evidence="2 3">DSM 11393</strain>
    </source>
</reference>
<dbReference type="InterPro" id="IPR019734">
    <property type="entry name" value="TPR_rpt"/>
</dbReference>
<evidence type="ECO:0000256" key="1">
    <source>
        <dbReference type="PROSITE-ProRule" id="PRU00339"/>
    </source>
</evidence>
<name>A0A1M7T909_9BACT</name>
<accession>A0A1M7T909</accession>
<protein>
    <submittedName>
        <fullName evidence="2">TPR repeat-containing protein</fullName>
    </submittedName>
</protein>
<dbReference type="RefSeq" id="WP_072697435.1">
    <property type="nucleotide sequence ID" value="NZ_FRDI01000008.1"/>
</dbReference>
<dbReference type="PROSITE" id="PS50005">
    <property type="entry name" value="TPR"/>
    <property type="match status" value="2"/>
</dbReference>
<evidence type="ECO:0000313" key="3">
    <source>
        <dbReference type="Proteomes" id="UP000186469"/>
    </source>
</evidence>
<evidence type="ECO:0000313" key="2">
    <source>
        <dbReference type="EMBL" id="SHN67206.1"/>
    </source>
</evidence>
<dbReference type="STRING" id="1121455.SAMN02745728_01747"/>
<dbReference type="AlphaFoldDB" id="A0A1M7T909"/>
<dbReference type="EMBL" id="FRDI01000008">
    <property type="protein sequence ID" value="SHN67206.1"/>
    <property type="molecule type" value="Genomic_DNA"/>
</dbReference>
<dbReference type="SUPFAM" id="SSF48452">
    <property type="entry name" value="TPR-like"/>
    <property type="match status" value="1"/>
</dbReference>
<feature type="repeat" description="TPR" evidence="1">
    <location>
        <begin position="80"/>
        <end position="113"/>
    </location>
</feature>
<dbReference type="Proteomes" id="UP000186469">
    <property type="component" value="Unassembled WGS sequence"/>
</dbReference>
<dbReference type="SMART" id="SM00028">
    <property type="entry name" value="TPR"/>
    <property type="match status" value="2"/>
</dbReference>
<dbReference type="InterPro" id="IPR011990">
    <property type="entry name" value="TPR-like_helical_dom_sf"/>
</dbReference>